<evidence type="ECO:0000256" key="8">
    <source>
        <dbReference type="ARBA" id="ARBA00023201"/>
    </source>
</evidence>
<name>A0A0E2Z3M6_9GAMM</name>
<feature type="transmembrane region" description="Helical" evidence="10">
    <location>
        <begin position="444"/>
        <end position="462"/>
    </location>
</feature>
<feature type="transmembrane region" description="Helical" evidence="10">
    <location>
        <begin position="419"/>
        <end position="438"/>
    </location>
</feature>
<evidence type="ECO:0000256" key="6">
    <source>
        <dbReference type="ARBA" id="ARBA00022989"/>
    </source>
</evidence>
<feature type="transmembrane region" description="Helical" evidence="10">
    <location>
        <begin position="158"/>
        <end position="177"/>
    </location>
</feature>
<dbReference type="HOGENOM" id="CLU_018808_15_3_6"/>
<evidence type="ECO:0000256" key="3">
    <source>
        <dbReference type="ARBA" id="ARBA00022448"/>
    </source>
</evidence>
<dbReference type="InterPro" id="IPR038377">
    <property type="entry name" value="Na/Glc_symporter_sf"/>
</dbReference>
<keyword evidence="5" id="KW-0769">Symport</keyword>
<feature type="transmembrane region" description="Helical" evidence="10">
    <location>
        <begin position="312"/>
        <end position="345"/>
    </location>
</feature>
<keyword evidence="4 10" id="KW-0812">Transmembrane</keyword>
<comment type="caution">
    <text evidence="11">The sequence shown here is derived from an EMBL/GenBank/DDBJ whole genome shotgun (WGS) entry which is preliminary data.</text>
</comment>
<keyword evidence="8" id="KW-0406">Ion transport</keyword>
<proteinExistence type="inferred from homology"/>
<evidence type="ECO:0000256" key="7">
    <source>
        <dbReference type="ARBA" id="ARBA00023136"/>
    </source>
</evidence>
<dbReference type="OrthoDB" id="9789704at2"/>
<keyword evidence="3" id="KW-0813">Transport</keyword>
<feature type="transmembrane region" description="Helical" evidence="10">
    <location>
        <begin position="391"/>
        <end position="412"/>
    </location>
</feature>
<dbReference type="EMBL" id="JPGN01000023">
    <property type="protein sequence ID" value="KFI20268.1"/>
    <property type="molecule type" value="Genomic_DNA"/>
</dbReference>
<sequence length="482" mass="52509">MNSVHSAILDPRLGWITLAILSMVWIWLGWFWGRNAKALDEYVLAGRRVGLALGTATAMATWVTSNTTMAAPQLAFQMGIWGMLGYSLGAVGLLMFAPLAQRIRKLMPNGYTSGDFIRLRYGKVAWRIFLAISLCYGLGWLVSMGMAGGILINALTGIPYHYGMTVILTICVGYTLLGGFRAVIGTDFIQSLLILSGLVVIAWLAIDKVGFDRIHASVAEERPQLLNLLMPAALMFLFNNLLFGVGEVFHSNVWWSRAFSFREGIGFKAYFTAGILWMPIPVVAGFIALAVPALDLNIPAADMVGPMVAGELLGVTGAVLVLVMVFSALSSSLDSLLAATSILVVEDLYRRHWRPHATAWQLRKATVIAIIGLGILTWLLCIPRLATLAELLYFTGAFVASTIWPIAAGLYWRRTNPTGAVVAMGLGSMAGLIGYFAIGFYVAALIGAFVSMVIVLLSTWLWPRDFNWDKLHESHPQGESPC</sequence>
<evidence type="ECO:0000256" key="10">
    <source>
        <dbReference type="SAM" id="Phobius"/>
    </source>
</evidence>
<gene>
    <name evidence="11" type="ORF">IB75_03930</name>
</gene>
<evidence type="ECO:0000256" key="2">
    <source>
        <dbReference type="ARBA" id="ARBA00006434"/>
    </source>
</evidence>
<dbReference type="CDD" id="cd11476">
    <property type="entry name" value="SLC5sbd_DUR3"/>
    <property type="match status" value="1"/>
</dbReference>
<feature type="transmembrane region" description="Helical" evidence="10">
    <location>
        <begin position="75"/>
        <end position="97"/>
    </location>
</feature>
<evidence type="ECO:0000256" key="1">
    <source>
        <dbReference type="ARBA" id="ARBA00004141"/>
    </source>
</evidence>
<dbReference type="Gene3D" id="1.20.1730.10">
    <property type="entry name" value="Sodium/glucose cotransporter"/>
    <property type="match status" value="1"/>
</dbReference>
<dbReference type="PROSITE" id="PS50283">
    <property type="entry name" value="NA_SOLUT_SYMP_3"/>
    <property type="match status" value="1"/>
</dbReference>
<keyword evidence="8" id="KW-0739">Sodium transport</keyword>
<dbReference type="InterPro" id="IPR031155">
    <property type="entry name" value="DUR"/>
</dbReference>
<feature type="transmembrane region" description="Helical" evidence="10">
    <location>
        <begin position="270"/>
        <end position="292"/>
    </location>
</feature>
<dbReference type="InterPro" id="IPR018212">
    <property type="entry name" value="Na/solute_symporter_CS"/>
</dbReference>
<dbReference type="InterPro" id="IPR001734">
    <property type="entry name" value="Na/solute_symporter"/>
</dbReference>
<dbReference type="GO" id="GO:0015204">
    <property type="term" value="F:urea transmembrane transporter activity"/>
    <property type="evidence" value="ECO:0007669"/>
    <property type="project" value="InterPro"/>
</dbReference>
<dbReference type="PANTHER" id="PTHR46154:SF4">
    <property type="entry name" value="UREA ACTIVE TRANSPORTER"/>
    <property type="match status" value="1"/>
</dbReference>
<dbReference type="GO" id="GO:0006814">
    <property type="term" value="P:sodium ion transport"/>
    <property type="evidence" value="ECO:0007669"/>
    <property type="project" value="UniProtKB-KW"/>
</dbReference>
<dbReference type="PANTHER" id="PTHR46154">
    <property type="match status" value="1"/>
</dbReference>
<dbReference type="GO" id="GO:0015293">
    <property type="term" value="F:symporter activity"/>
    <property type="evidence" value="ECO:0007669"/>
    <property type="project" value="UniProtKB-KW"/>
</dbReference>
<feature type="transmembrane region" description="Helical" evidence="10">
    <location>
        <begin position="189"/>
        <end position="206"/>
    </location>
</feature>
<feature type="transmembrane region" description="Helical" evidence="10">
    <location>
        <begin position="45"/>
        <end position="63"/>
    </location>
</feature>
<evidence type="ECO:0000313" key="11">
    <source>
        <dbReference type="EMBL" id="KFI20268.1"/>
    </source>
</evidence>
<evidence type="ECO:0000256" key="5">
    <source>
        <dbReference type="ARBA" id="ARBA00022847"/>
    </source>
</evidence>
<evidence type="ECO:0000256" key="9">
    <source>
        <dbReference type="RuleBase" id="RU362091"/>
    </source>
</evidence>
<organism evidence="11 12">
    <name type="scientific">Nitrosococcus oceani C-27</name>
    <dbReference type="NCBI Taxonomy" id="314279"/>
    <lineage>
        <taxon>Bacteria</taxon>
        <taxon>Pseudomonadati</taxon>
        <taxon>Pseudomonadota</taxon>
        <taxon>Gammaproteobacteria</taxon>
        <taxon>Chromatiales</taxon>
        <taxon>Chromatiaceae</taxon>
        <taxon>Nitrosococcus</taxon>
    </lineage>
</organism>
<comment type="similarity">
    <text evidence="2 9">Belongs to the sodium:solute symporter (SSF) (TC 2.A.21) family.</text>
</comment>
<feature type="transmembrane region" description="Helical" evidence="10">
    <location>
        <begin position="226"/>
        <end position="249"/>
    </location>
</feature>
<protein>
    <submittedName>
        <fullName evidence="11">Urea transporter</fullName>
    </submittedName>
</protein>
<feature type="transmembrane region" description="Helical" evidence="10">
    <location>
        <begin position="365"/>
        <end position="385"/>
    </location>
</feature>
<dbReference type="Proteomes" id="UP000028839">
    <property type="component" value="Unassembled WGS sequence"/>
</dbReference>
<feature type="transmembrane region" description="Helical" evidence="10">
    <location>
        <begin position="12"/>
        <end position="33"/>
    </location>
</feature>
<dbReference type="GO" id="GO:0016020">
    <property type="term" value="C:membrane"/>
    <property type="evidence" value="ECO:0007669"/>
    <property type="project" value="UniProtKB-SubCell"/>
</dbReference>
<keyword evidence="6 10" id="KW-1133">Transmembrane helix</keyword>
<comment type="subcellular location">
    <subcellularLocation>
        <location evidence="1">Membrane</location>
        <topology evidence="1">Multi-pass membrane protein</topology>
    </subcellularLocation>
</comment>
<evidence type="ECO:0000256" key="4">
    <source>
        <dbReference type="ARBA" id="ARBA00022692"/>
    </source>
</evidence>
<evidence type="ECO:0000313" key="12">
    <source>
        <dbReference type="Proteomes" id="UP000028839"/>
    </source>
</evidence>
<dbReference type="AlphaFoldDB" id="A0A0E2Z3M6"/>
<keyword evidence="7 10" id="KW-0472">Membrane</keyword>
<accession>A0A0E2Z3M6</accession>
<keyword evidence="8" id="KW-0915">Sodium</keyword>
<reference evidence="11 12" key="1">
    <citation type="submission" date="2014-07" db="EMBL/GenBank/DDBJ databases">
        <title>Comparative analysis of Nitrosococcus oceani genome inventories of strains from Pacific and Atlantic gyres.</title>
        <authorList>
            <person name="Lim C.K."/>
            <person name="Wang L."/>
            <person name="Sayavedra-Soto L.A."/>
            <person name="Klotz M.G."/>
        </authorList>
    </citation>
    <scope>NUCLEOTIDE SEQUENCE [LARGE SCALE GENOMIC DNA]</scope>
    <source>
        <strain evidence="11 12">C-27</strain>
    </source>
</reference>
<dbReference type="Pfam" id="PF00474">
    <property type="entry name" value="SSF"/>
    <property type="match status" value="1"/>
</dbReference>
<feature type="transmembrane region" description="Helical" evidence="10">
    <location>
        <begin position="128"/>
        <end position="152"/>
    </location>
</feature>
<dbReference type="PROSITE" id="PS00456">
    <property type="entry name" value="NA_SOLUT_SYMP_1"/>
    <property type="match status" value="1"/>
</dbReference>